<proteinExistence type="predicted"/>
<accession>A0A831TFV5</accession>
<dbReference type="AlphaFoldDB" id="A0A831TFV5"/>
<name>A0A831TFV5_9BACT</name>
<gene>
    <name evidence="1" type="ORF">ENP34_07920</name>
</gene>
<protein>
    <submittedName>
        <fullName evidence="1">GYD domain-containing protein</fullName>
    </submittedName>
</protein>
<dbReference type="EMBL" id="DSIY01000191">
    <property type="protein sequence ID" value="HEG91354.1"/>
    <property type="molecule type" value="Genomic_DNA"/>
</dbReference>
<reference evidence="1" key="1">
    <citation type="journal article" date="2020" name="mSystems">
        <title>Genome- and Community-Level Interaction Insights into Carbon Utilization and Element Cycling Functions of Hydrothermarchaeota in Hydrothermal Sediment.</title>
        <authorList>
            <person name="Zhou Z."/>
            <person name="Liu Y."/>
            <person name="Xu W."/>
            <person name="Pan J."/>
            <person name="Luo Z.H."/>
            <person name="Li M."/>
        </authorList>
    </citation>
    <scope>NUCLEOTIDE SEQUENCE [LARGE SCALE GENOMIC DNA]</scope>
    <source>
        <strain evidence="1">SpSt-210</strain>
    </source>
</reference>
<comment type="caution">
    <text evidence="1">The sequence shown here is derived from an EMBL/GenBank/DDBJ whole genome shotgun (WGS) entry which is preliminary data.</text>
</comment>
<evidence type="ECO:0000313" key="1">
    <source>
        <dbReference type="EMBL" id="HEG91354.1"/>
    </source>
</evidence>
<sequence>MPIYALLTRLSPATLGEWAKWAGKETAADPKLIAELGEQVAQSLKQQVPEAKWIASYAVLGPYDYLDIFEAPDNETAAKVAAVIRTHGNATTETWPLTPWDRFRDLLRAMGTQGM</sequence>
<organism evidence="1">
    <name type="scientific">Thermorudis peleae</name>
    <dbReference type="NCBI Taxonomy" id="1382356"/>
    <lineage>
        <taxon>Bacteria</taxon>
        <taxon>Pseudomonadati</taxon>
        <taxon>Thermomicrobiota</taxon>
        <taxon>Thermomicrobia</taxon>
        <taxon>Thermomicrobia incertae sedis</taxon>
        <taxon>Thermorudis</taxon>
    </lineage>
</organism>
<dbReference type="InterPro" id="IPR014845">
    <property type="entry name" value="GYD/TTHA1554"/>
</dbReference>
<dbReference type="Pfam" id="PF08734">
    <property type="entry name" value="GYD"/>
    <property type="match status" value="1"/>
</dbReference>